<feature type="transmembrane region" description="Helical" evidence="7">
    <location>
        <begin position="179"/>
        <end position="202"/>
    </location>
</feature>
<reference evidence="10" key="2">
    <citation type="submission" date="2015-01" db="EMBL/GenBank/DDBJ databases">
        <title>Evolutionary Origins and Diversification of the Mycorrhizal Mutualists.</title>
        <authorList>
            <consortium name="DOE Joint Genome Institute"/>
            <consortium name="Mycorrhizal Genomics Consortium"/>
            <person name="Kohler A."/>
            <person name="Kuo A."/>
            <person name="Nagy L.G."/>
            <person name="Floudas D."/>
            <person name="Copeland A."/>
            <person name="Barry K.W."/>
            <person name="Cichocki N."/>
            <person name="Veneault-Fourrey C."/>
            <person name="LaButti K."/>
            <person name="Lindquist E.A."/>
            <person name="Lipzen A."/>
            <person name="Lundell T."/>
            <person name="Morin E."/>
            <person name="Murat C."/>
            <person name="Riley R."/>
            <person name="Ohm R."/>
            <person name="Sun H."/>
            <person name="Tunlid A."/>
            <person name="Henrissat B."/>
            <person name="Grigoriev I.V."/>
            <person name="Hibbett D.S."/>
            <person name="Martin F."/>
        </authorList>
    </citation>
    <scope>NUCLEOTIDE SEQUENCE [LARGE SCALE GENOMIC DNA]</scope>
    <source>
        <strain evidence="10">Zn</strain>
    </source>
</reference>
<keyword evidence="4 7" id="KW-0472">Membrane</keyword>
<keyword evidence="2 7" id="KW-0812">Transmembrane</keyword>
<proteinExistence type="inferred from homology"/>
<comment type="similarity">
    <text evidence="5">Belongs to the SAT4 family.</text>
</comment>
<reference evidence="9 10" key="1">
    <citation type="submission" date="2014-04" db="EMBL/GenBank/DDBJ databases">
        <authorList>
            <consortium name="DOE Joint Genome Institute"/>
            <person name="Kuo A."/>
            <person name="Martino E."/>
            <person name="Perotto S."/>
            <person name="Kohler A."/>
            <person name="Nagy L.G."/>
            <person name="Floudas D."/>
            <person name="Copeland A."/>
            <person name="Barry K.W."/>
            <person name="Cichocki N."/>
            <person name="Veneault-Fourrey C."/>
            <person name="LaButti K."/>
            <person name="Lindquist E.A."/>
            <person name="Lipzen A."/>
            <person name="Lundell T."/>
            <person name="Morin E."/>
            <person name="Murat C."/>
            <person name="Sun H."/>
            <person name="Tunlid A."/>
            <person name="Henrissat B."/>
            <person name="Grigoriev I.V."/>
            <person name="Hibbett D.S."/>
            <person name="Martin F."/>
            <person name="Nordberg H.P."/>
            <person name="Cantor M.N."/>
            <person name="Hua S.X."/>
        </authorList>
    </citation>
    <scope>NUCLEOTIDE SEQUENCE [LARGE SCALE GENOMIC DNA]</scope>
    <source>
        <strain evidence="9 10">Zn</strain>
    </source>
</reference>
<evidence type="ECO:0000259" key="8">
    <source>
        <dbReference type="Pfam" id="PF20684"/>
    </source>
</evidence>
<dbReference type="PANTHER" id="PTHR33048:SF2">
    <property type="entry name" value="SRPK"/>
    <property type="match status" value="1"/>
</dbReference>
<keyword evidence="10" id="KW-1185">Reference proteome</keyword>
<feature type="transmembrane region" description="Helical" evidence="7">
    <location>
        <begin position="98"/>
        <end position="119"/>
    </location>
</feature>
<protein>
    <recommendedName>
        <fullName evidence="8">Rhodopsin domain-containing protein</fullName>
    </recommendedName>
</protein>
<feature type="transmembrane region" description="Helical" evidence="7">
    <location>
        <begin position="214"/>
        <end position="239"/>
    </location>
</feature>
<feature type="compositionally biased region" description="Polar residues" evidence="6">
    <location>
        <begin position="394"/>
        <end position="407"/>
    </location>
</feature>
<dbReference type="Proteomes" id="UP000054321">
    <property type="component" value="Unassembled WGS sequence"/>
</dbReference>
<feature type="transmembrane region" description="Helical" evidence="7">
    <location>
        <begin position="139"/>
        <end position="159"/>
    </location>
</feature>
<feature type="transmembrane region" description="Helical" evidence="7">
    <location>
        <begin position="41"/>
        <end position="64"/>
    </location>
</feature>
<dbReference type="PANTHER" id="PTHR33048">
    <property type="entry name" value="PTH11-LIKE INTEGRAL MEMBRANE PROTEIN (AFU_ORTHOLOGUE AFUA_5G11245)"/>
    <property type="match status" value="1"/>
</dbReference>
<evidence type="ECO:0000256" key="6">
    <source>
        <dbReference type="SAM" id="MobiDB-lite"/>
    </source>
</evidence>
<feature type="transmembrane region" description="Helical" evidence="7">
    <location>
        <begin position="251"/>
        <end position="272"/>
    </location>
</feature>
<evidence type="ECO:0000256" key="4">
    <source>
        <dbReference type="ARBA" id="ARBA00023136"/>
    </source>
</evidence>
<comment type="subcellular location">
    <subcellularLocation>
        <location evidence="1">Membrane</location>
        <topology evidence="1">Multi-pass membrane protein</topology>
    </subcellularLocation>
</comment>
<dbReference type="Pfam" id="PF20684">
    <property type="entry name" value="Fung_rhodopsin"/>
    <property type="match status" value="1"/>
</dbReference>
<evidence type="ECO:0000256" key="3">
    <source>
        <dbReference type="ARBA" id="ARBA00022989"/>
    </source>
</evidence>
<name>A0A0C3GJ38_OIDMZ</name>
<evidence type="ECO:0000313" key="9">
    <source>
        <dbReference type="EMBL" id="KIM96165.1"/>
    </source>
</evidence>
<dbReference type="InterPro" id="IPR049326">
    <property type="entry name" value="Rhodopsin_dom_fungi"/>
</dbReference>
<feature type="region of interest" description="Disordered" evidence="6">
    <location>
        <begin position="291"/>
        <end position="316"/>
    </location>
</feature>
<keyword evidence="3 7" id="KW-1133">Transmembrane helix</keyword>
<dbReference type="InParanoid" id="A0A0C3GJ38"/>
<dbReference type="AlphaFoldDB" id="A0A0C3GJ38"/>
<evidence type="ECO:0000256" key="5">
    <source>
        <dbReference type="ARBA" id="ARBA00038359"/>
    </source>
</evidence>
<evidence type="ECO:0000256" key="2">
    <source>
        <dbReference type="ARBA" id="ARBA00022692"/>
    </source>
</evidence>
<gene>
    <name evidence="9" type="ORF">OIDMADRAFT_170871</name>
</gene>
<dbReference type="GO" id="GO:0016020">
    <property type="term" value="C:membrane"/>
    <property type="evidence" value="ECO:0007669"/>
    <property type="project" value="UniProtKB-SubCell"/>
</dbReference>
<feature type="domain" description="Rhodopsin" evidence="8">
    <location>
        <begin position="23"/>
        <end position="274"/>
    </location>
</feature>
<dbReference type="HOGENOM" id="CLU_019101_0_1_1"/>
<dbReference type="STRING" id="913774.A0A0C3GJ38"/>
<evidence type="ECO:0000256" key="7">
    <source>
        <dbReference type="SAM" id="Phobius"/>
    </source>
</evidence>
<dbReference type="InterPro" id="IPR052337">
    <property type="entry name" value="SAT4-like"/>
</dbReference>
<evidence type="ECO:0000313" key="10">
    <source>
        <dbReference type="Proteomes" id="UP000054321"/>
    </source>
</evidence>
<feature type="region of interest" description="Disordered" evidence="6">
    <location>
        <begin position="382"/>
        <end position="407"/>
    </location>
</feature>
<dbReference type="EMBL" id="KN832885">
    <property type="protein sequence ID" value="KIM96165.1"/>
    <property type="molecule type" value="Genomic_DNA"/>
</dbReference>
<organism evidence="9 10">
    <name type="scientific">Oidiodendron maius (strain Zn)</name>
    <dbReference type="NCBI Taxonomy" id="913774"/>
    <lineage>
        <taxon>Eukaryota</taxon>
        <taxon>Fungi</taxon>
        <taxon>Dikarya</taxon>
        <taxon>Ascomycota</taxon>
        <taxon>Pezizomycotina</taxon>
        <taxon>Leotiomycetes</taxon>
        <taxon>Leotiomycetes incertae sedis</taxon>
        <taxon>Myxotrichaceae</taxon>
        <taxon>Oidiodendron</taxon>
    </lineage>
</organism>
<sequence length="407" mass="44786">MANSFTVEAFSLLGVGLTAIGIRTCARWSTVGFRGLKPDDFLMLGAAVVYSLETAAAYIVGAWWHGLANNGMTDEQRAALEPGSEEWNMRIGGSKTQLVGWSLYTLLLWLLKVCMSIFYSRLTEGVNDMRIRVRIGYGILLATYLAVELSVILGCPSFHKNWQIFPDPGNHCQPAISKIDLYVTVVLNVVTDLYLMSIPLPMLWRANLPIQRKILLGCMFCGGIFVMACGILRCVLILRDPVGGAQQAGSWAVRETFVSVIIGNIPMIYPFFRRIWRNILESETFRSMSMSQKNSRANNAGEFPEHSGGSSGLGSSTFNKKKFNGGRTLYPLSTLGGGTFSGSAECIVGMDQPVGQTEDGSQSGKSGKTVITVVTETVIQDREREDGELAKQPNHWQFSSQGKRYNM</sequence>
<dbReference type="OrthoDB" id="2988756at2759"/>
<evidence type="ECO:0000256" key="1">
    <source>
        <dbReference type="ARBA" id="ARBA00004141"/>
    </source>
</evidence>
<accession>A0A0C3GJ38</accession>